<dbReference type="PROSITE" id="PS50097">
    <property type="entry name" value="BTB"/>
    <property type="match status" value="1"/>
</dbReference>
<dbReference type="InParanoid" id="A0A0H2SGT6"/>
<feature type="domain" description="BTB" evidence="1">
    <location>
        <begin position="28"/>
        <end position="93"/>
    </location>
</feature>
<dbReference type="Pfam" id="PF00651">
    <property type="entry name" value="BTB"/>
    <property type="match status" value="1"/>
</dbReference>
<dbReference type="SUPFAM" id="SSF54695">
    <property type="entry name" value="POZ domain"/>
    <property type="match status" value="1"/>
</dbReference>
<dbReference type="EMBL" id="KQ085917">
    <property type="protein sequence ID" value="KLO16316.1"/>
    <property type="molecule type" value="Genomic_DNA"/>
</dbReference>
<accession>A0A0H2SGT6</accession>
<dbReference type="Gene3D" id="3.30.710.10">
    <property type="entry name" value="Potassium Channel Kv1.1, Chain A"/>
    <property type="match status" value="1"/>
</dbReference>
<gene>
    <name evidence="2" type="ORF">SCHPADRAFT_995145</name>
</gene>
<dbReference type="Proteomes" id="UP000053477">
    <property type="component" value="Unassembled WGS sequence"/>
</dbReference>
<proteinExistence type="predicted"/>
<dbReference type="AlphaFoldDB" id="A0A0H2SGT6"/>
<name>A0A0H2SGT6_9AGAM</name>
<evidence type="ECO:0000259" key="1">
    <source>
        <dbReference type="PROSITE" id="PS50097"/>
    </source>
</evidence>
<dbReference type="CDD" id="cd18186">
    <property type="entry name" value="BTB_POZ_ZBTB_KLHL-like"/>
    <property type="match status" value="1"/>
</dbReference>
<organism evidence="2 3">
    <name type="scientific">Schizopora paradoxa</name>
    <dbReference type="NCBI Taxonomy" id="27342"/>
    <lineage>
        <taxon>Eukaryota</taxon>
        <taxon>Fungi</taxon>
        <taxon>Dikarya</taxon>
        <taxon>Basidiomycota</taxon>
        <taxon>Agaricomycotina</taxon>
        <taxon>Agaricomycetes</taxon>
        <taxon>Hymenochaetales</taxon>
        <taxon>Schizoporaceae</taxon>
        <taxon>Schizopora</taxon>
    </lineage>
</organism>
<reference evidence="2 3" key="1">
    <citation type="submission" date="2015-04" db="EMBL/GenBank/DDBJ databases">
        <title>Complete genome sequence of Schizopora paradoxa KUC8140, a cosmopolitan wood degrader in East Asia.</title>
        <authorList>
            <consortium name="DOE Joint Genome Institute"/>
            <person name="Min B."/>
            <person name="Park H."/>
            <person name="Jang Y."/>
            <person name="Kim J.-J."/>
            <person name="Kim K.H."/>
            <person name="Pangilinan J."/>
            <person name="Lipzen A."/>
            <person name="Riley R."/>
            <person name="Grigoriev I.V."/>
            <person name="Spatafora J.W."/>
            <person name="Choi I.-G."/>
        </authorList>
    </citation>
    <scope>NUCLEOTIDE SEQUENCE [LARGE SCALE GENOMIC DNA]</scope>
    <source>
        <strain evidence="2 3">KUC8140</strain>
    </source>
</reference>
<evidence type="ECO:0000313" key="2">
    <source>
        <dbReference type="EMBL" id="KLO16316.1"/>
    </source>
</evidence>
<dbReference type="STRING" id="27342.A0A0H2SGT6"/>
<dbReference type="SMART" id="SM00225">
    <property type="entry name" value="BTB"/>
    <property type="match status" value="1"/>
</dbReference>
<keyword evidence="3" id="KW-1185">Reference proteome</keyword>
<dbReference type="InterPro" id="IPR011333">
    <property type="entry name" value="SKP1/BTB/POZ_sf"/>
</dbReference>
<evidence type="ECO:0000313" key="3">
    <source>
        <dbReference type="Proteomes" id="UP000053477"/>
    </source>
</evidence>
<protein>
    <recommendedName>
        <fullName evidence="1">BTB domain-containing protein</fullName>
    </recommendedName>
</protein>
<dbReference type="InterPro" id="IPR000210">
    <property type="entry name" value="BTB/POZ_dom"/>
</dbReference>
<sequence>MTNDSPKLHAKFYYRDGSHEFIAGSFLYRLHASMLSLHSIFFSEMFELGLEDGNGDDGVQAEKSQRLILIDESSEDFDCFLEYIYLRDDNTQEPIQFASSLLKLSTKYMADKARLHAIKLLESHPCLTPVLKLSLACKYAVTEWIRDSVFDILRLPLGSLTCEDATILGFRVYIVLMTAREKVSLHRLDMAFATPEIVHFDGHFGSSSEGLCKTSWENAWWNAFSKRLLFPDKPLFGLDARETLRRMQPTDVHAECLSLTLQSIEESGVYDIFDELLDDAVKEINGFIIL</sequence>
<dbReference type="OrthoDB" id="2801799at2759"/>